<evidence type="ECO:0000256" key="5">
    <source>
        <dbReference type="ARBA" id="ARBA00022723"/>
    </source>
</evidence>
<keyword evidence="11" id="KW-0812">Transmembrane</keyword>
<comment type="cofactor">
    <cofactor evidence="1 9">
        <name>heme</name>
        <dbReference type="ChEBI" id="CHEBI:30413"/>
    </cofactor>
</comment>
<dbReference type="PRINTS" id="PR00463">
    <property type="entry name" value="EP450I"/>
</dbReference>
<evidence type="ECO:0000256" key="8">
    <source>
        <dbReference type="ARBA" id="ARBA00023033"/>
    </source>
</evidence>
<comment type="pathway">
    <text evidence="2">Secondary metabolite biosynthesis.</text>
</comment>
<dbReference type="InterPro" id="IPR001128">
    <property type="entry name" value="Cyt_P450"/>
</dbReference>
<accession>A0A409WD35</accession>
<dbReference type="InterPro" id="IPR002401">
    <property type="entry name" value="Cyt_P450_E_grp-I"/>
</dbReference>
<keyword evidence="4 9" id="KW-0349">Heme</keyword>
<reference evidence="12 13" key="1">
    <citation type="journal article" date="2018" name="Evol. Lett.">
        <title>Horizontal gene cluster transfer increased hallucinogenic mushroom diversity.</title>
        <authorList>
            <person name="Reynolds H.T."/>
            <person name="Vijayakumar V."/>
            <person name="Gluck-Thaler E."/>
            <person name="Korotkin H.B."/>
            <person name="Matheny P.B."/>
            <person name="Slot J.C."/>
        </authorList>
    </citation>
    <scope>NUCLEOTIDE SEQUENCE [LARGE SCALE GENOMIC DNA]</scope>
    <source>
        <strain evidence="12 13">SRW20</strain>
    </source>
</reference>
<organism evidence="12 13">
    <name type="scientific">Gymnopilus dilepis</name>
    <dbReference type="NCBI Taxonomy" id="231916"/>
    <lineage>
        <taxon>Eukaryota</taxon>
        <taxon>Fungi</taxon>
        <taxon>Dikarya</taxon>
        <taxon>Basidiomycota</taxon>
        <taxon>Agaricomycotina</taxon>
        <taxon>Agaricomycetes</taxon>
        <taxon>Agaricomycetidae</taxon>
        <taxon>Agaricales</taxon>
        <taxon>Agaricineae</taxon>
        <taxon>Hymenogastraceae</taxon>
        <taxon>Gymnopilus</taxon>
    </lineage>
</organism>
<keyword evidence="8 10" id="KW-0503">Monooxygenase</keyword>
<evidence type="ECO:0000256" key="6">
    <source>
        <dbReference type="ARBA" id="ARBA00023002"/>
    </source>
</evidence>
<dbReference type="GO" id="GO:0004497">
    <property type="term" value="F:monooxygenase activity"/>
    <property type="evidence" value="ECO:0007669"/>
    <property type="project" value="UniProtKB-KW"/>
</dbReference>
<dbReference type="InterPro" id="IPR036396">
    <property type="entry name" value="Cyt_P450_sf"/>
</dbReference>
<evidence type="ECO:0000256" key="4">
    <source>
        <dbReference type="ARBA" id="ARBA00022617"/>
    </source>
</evidence>
<dbReference type="GO" id="GO:0020037">
    <property type="term" value="F:heme binding"/>
    <property type="evidence" value="ECO:0007669"/>
    <property type="project" value="InterPro"/>
</dbReference>
<dbReference type="STRING" id="231916.A0A409WD35"/>
<dbReference type="Proteomes" id="UP000284706">
    <property type="component" value="Unassembled WGS sequence"/>
</dbReference>
<keyword evidence="11" id="KW-0472">Membrane</keyword>
<dbReference type="AlphaFoldDB" id="A0A409WD35"/>
<evidence type="ECO:0000256" key="11">
    <source>
        <dbReference type="SAM" id="Phobius"/>
    </source>
</evidence>
<gene>
    <name evidence="12" type="ORF">CVT26_013075</name>
</gene>
<evidence type="ECO:0000256" key="9">
    <source>
        <dbReference type="PIRSR" id="PIRSR602401-1"/>
    </source>
</evidence>
<keyword evidence="11" id="KW-1133">Transmembrane helix</keyword>
<keyword evidence="7 9" id="KW-0408">Iron</keyword>
<sequence>MSSSHGKPESIAWLIVPLLLFYIVLLVVKARKPPGLPLPPGPPRLPLIGNSWTIPKEFEWITYNKWCKELNTDILYLELFGKPLIVLNSSEAARDLLENRSSLSSSRARFTMINELMGVDFNFAFMGYGETIMSLAYGMQVQENGDPYIANAEQAVHTVFSASLPGKYFVDTLPMLKYMPTWMPGAGFQRTARQFRKLLRTVLEVPYAAARRKFLRVAYTLMKKRSRTLPGRYISTVSAIASCILGLLENPEVVKKAQEELDRVVKARRLPDFDDEKSLPYVTAVTKEALRWRVVSPMLAPRLLEAEQEYKGFRLPAGSMITVNIWTLLHDKERYPEPFKFNPDRFMTGKGQLDASVWDPEQACWGYGRRICPGRHMAYSAIWVNIASMLAVFNIEKSVDGTGVVIELKHEYVSGLICQPKPFICLIKPRSMEAQNLIKAHSNLERS</sequence>
<dbReference type="InterPro" id="IPR050364">
    <property type="entry name" value="Cytochrome_P450_fung"/>
</dbReference>
<dbReference type="GO" id="GO:0005506">
    <property type="term" value="F:iron ion binding"/>
    <property type="evidence" value="ECO:0007669"/>
    <property type="project" value="InterPro"/>
</dbReference>
<dbReference type="InParanoid" id="A0A409WD35"/>
<dbReference type="PANTHER" id="PTHR46300:SF12">
    <property type="entry name" value="P450, PUTATIVE (EUROFUNG)-RELATED"/>
    <property type="match status" value="1"/>
</dbReference>
<keyword evidence="5 9" id="KW-0479">Metal-binding</keyword>
<protein>
    <recommendedName>
        <fullName evidence="14">Cytochrome P450</fullName>
    </recommendedName>
</protein>
<evidence type="ECO:0000256" key="10">
    <source>
        <dbReference type="RuleBase" id="RU000461"/>
    </source>
</evidence>
<comment type="similarity">
    <text evidence="3 10">Belongs to the cytochrome P450 family.</text>
</comment>
<evidence type="ECO:0000256" key="1">
    <source>
        <dbReference type="ARBA" id="ARBA00001971"/>
    </source>
</evidence>
<dbReference type="Pfam" id="PF00067">
    <property type="entry name" value="p450"/>
    <property type="match status" value="1"/>
</dbReference>
<evidence type="ECO:0000256" key="7">
    <source>
        <dbReference type="ARBA" id="ARBA00023004"/>
    </source>
</evidence>
<comment type="caution">
    <text evidence="12">The sequence shown here is derived from an EMBL/GenBank/DDBJ whole genome shotgun (WGS) entry which is preliminary data.</text>
</comment>
<evidence type="ECO:0000256" key="3">
    <source>
        <dbReference type="ARBA" id="ARBA00010617"/>
    </source>
</evidence>
<dbReference type="EMBL" id="NHYE01005162">
    <property type="protein sequence ID" value="PPQ76418.1"/>
    <property type="molecule type" value="Genomic_DNA"/>
</dbReference>
<dbReference type="GO" id="GO:0016705">
    <property type="term" value="F:oxidoreductase activity, acting on paired donors, with incorporation or reduction of molecular oxygen"/>
    <property type="evidence" value="ECO:0007669"/>
    <property type="project" value="InterPro"/>
</dbReference>
<dbReference type="SUPFAM" id="SSF48264">
    <property type="entry name" value="Cytochrome P450"/>
    <property type="match status" value="1"/>
</dbReference>
<dbReference type="OrthoDB" id="2789670at2759"/>
<dbReference type="PANTHER" id="PTHR46300">
    <property type="entry name" value="P450, PUTATIVE (EUROFUNG)-RELATED-RELATED"/>
    <property type="match status" value="1"/>
</dbReference>
<dbReference type="Gene3D" id="1.10.630.10">
    <property type="entry name" value="Cytochrome P450"/>
    <property type="match status" value="2"/>
</dbReference>
<feature type="transmembrane region" description="Helical" evidence="11">
    <location>
        <begin position="231"/>
        <end position="248"/>
    </location>
</feature>
<keyword evidence="6 10" id="KW-0560">Oxidoreductase</keyword>
<feature type="binding site" description="axial binding residue" evidence="9">
    <location>
        <position position="372"/>
    </location>
    <ligand>
        <name>heme</name>
        <dbReference type="ChEBI" id="CHEBI:30413"/>
    </ligand>
    <ligandPart>
        <name>Fe</name>
        <dbReference type="ChEBI" id="CHEBI:18248"/>
    </ligandPart>
</feature>
<evidence type="ECO:0000256" key="2">
    <source>
        <dbReference type="ARBA" id="ARBA00005179"/>
    </source>
</evidence>
<proteinExistence type="inferred from homology"/>
<keyword evidence="13" id="KW-1185">Reference proteome</keyword>
<evidence type="ECO:0000313" key="12">
    <source>
        <dbReference type="EMBL" id="PPQ76418.1"/>
    </source>
</evidence>
<name>A0A409WD35_9AGAR</name>
<evidence type="ECO:0000313" key="13">
    <source>
        <dbReference type="Proteomes" id="UP000284706"/>
    </source>
</evidence>
<dbReference type="InterPro" id="IPR017972">
    <property type="entry name" value="Cyt_P450_CS"/>
</dbReference>
<feature type="transmembrane region" description="Helical" evidence="11">
    <location>
        <begin position="12"/>
        <end position="28"/>
    </location>
</feature>
<dbReference type="PROSITE" id="PS00086">
    <property type="entry name" value="CYTOCHROME_P450"/>
    <property type="match status" value="1"/>
</dbReference>
<evidence type="ECO:0008006" key="14">
    <source>
        <dbReference type="Google" id="ProtNLM"/>
    </source>
</evidence>